<name>A0A3A9Z0Z4_9ACTN</name>
<sequence length="111" mass="10568">MFLPATGTCGVAGALVVAAEGDLLGALEAEALLVRCVALGTGTTGAGADVVGTATVTGGAVAGVAAPRVPPGSHPALAPARAAITISAATCGRRRKAGARPAMPRRTGGRL</sequence>
<dbReference type="AlphaFoldDB" id="A0A3A9Z0Z4"/>
<gene>
    <name evidence="2" type="ORF">D7223_25310</name>
</gene>
<accession>A0A3A9Z0Z4</accession>
<evidence type="ECO:0000256" key="1">
    <source>
        <dbReference type="SAM" id="MobiDB-lite"/>
    </source>
</evidence>
<comment type="caution">
    <text evidence="2">The sequence shown here is derived from an EMBL/GenBank/DDBJ whole genome shotgun (WGS) entry which is preliminary data.</text>
</comment>
<proteinExistence type="predicted"/>
<keyword evidence="3" id="KW-1185">Reference proteome</keyword>
<organism evidence="2 3">
    <name type="scientific">Micromonospora endolithica</name>
    <dbReference type="NCBI Taxonomy" id="230091"/>
    <lineage>
        <taxon>Bacteria</taxon>
        <taxon>Bacillati</taxon>
        <taxon>Actinomycetota</taxon>
        <taxon>Actinomycetes</taxon>
        <taxon>Micromonosporales</taxon>
        <taxon>Micromonosporaceae</taxon>
        <taxon>Micromonospora</taxon>
    </lineage>
</organism>
<evidence type="ECO:0000313" key="3">
    <source>
        <dbReference type="Proteomes" id="UP000281726"/>
    </source>
</evidence>
<protein>
    <submittedName>
        <fullName evidence="2">Uncharacterized protein</fullName>
    </submittedName>
</protein>
<dbReference type="EMBL" id="RBAK01000012">
    <property type="protein sequence ID" value="RKN41066.1"/>
    <property type="molecule type" value="Genomic_DNA"/>
</dbReference>
<evidence type="ECO:0000313" key="2">
    <source>
        <dbReference type="EMBL" id="RKN41066.1"/>
    </source>
</evidence>
<feature type="region of interest" description="Disordered" evidence="1">
    <location>
        <begin position="92"/>
        <end position="111"/>
    </location>
</feature>
<reference evidence="2 3" key="1">
    <citation type="journal article" date="2004" name="Syst. Appl. Microbiol.">
        <title>Cryptoendolithic actinomycetes from antarctic sandstone rock samples: Micromonospora endolithica sp. nov. and two isolates related to Micromonospora coerulea Jensen 1932.</title>
        <authorList>
            <person name="Hirsch P."/>
            <person name="Mevs U."/>
            <person name="Kroppenstedt R.M."/>
            <person name="Schumann P."/>
            <person name="Stackebrandt E."/>
        </authorList>
    </citation>
    <scope>NUCLEOTIDE SEQUENCE [LARGE SCALE GENOMIC DNA]</scope>
    <source>
        <strain evidence="2 3">JCM 12677</strain>
    </source>
</reference>
<dbReference type="Proteomes" id="UP000281726">
    <property type="component" value="Unassembled WGS sequence"/>
</dbReference>